<feature type="transmembrane region" description="Helical" evidence="11">
    <location>
        <begin position="322"/>
        <end position="344"/>
    </location>
</feature>
<evidence type="ECO:0000256" key="11">
    <source>
        <dbReference type="SAM" id="Phobius"/>
    </source>
</evidence>
<dbReference type="InterPro" id="IPR043136">
    <property type="entry name" value="B30.2/SPRY_sf"/>
</dbReference>
<keyword evidence="8" id="KW-0325">Glycoprotein</keyword>
<gene>
    <name evidence="14" type="ORF">JEQ12_010676</name>
</gene>
<dbReference type="Proteomes" id="UP000664991">
    <property type="component" value="Unassembled WGS sequence"/>
</dbReference>
<sequence length="947" mass="106125">MALSLDSSISPPYLLHLRPAAHSLLRIHNVRASDSGNYLCYFQDGNFYEKALLELKVAASGKKQVFIQEDPFLYAILPSKELPPANCQGLSWELEEMLQYELVQFNVLGPAYPVLAVVGENVMLRCHLSPEKNAEDMEVRWFRAQFSPAVFVYKGRRERTDEQMEQYRGRTTFVSEAISEGSVGLIIHNVTAHENGFYCCYFQEGRSYDEAIVHLIVISLGSKPVIEMKGLEDGGIWLECISAGWYPKPQAVWRDPHGETMPPLEESYTVSADGLFLVTTAVIIRDHSVRNMSCSVSNTLLNQEKETVIFIPESFIPRTSPWMVALAVILPTLPLLIAGSIYLIKKLQLGKKILSMQKEADNEEKEITRKELGKERVEKEKECQTKEQLQEELRWRRSLLHAADVVLDPDTAHPELFLSEDQRSAEDPDKLEPTSILLPRKVGDGSLSKFLPPGVSAHFHCPPAAQAGFCDFPKGPDGFPGAVVGECPSVGSSSVSVLNSHLHIPSDPLGVLIAPFDVIGPPEPILAMLGEDAELPCRLSPNMSAEGMELRWFREKVSPAVFVSREGREQEGEEMAEYRGRVSLVEDHIAEGSVAVRIQEVKASDDGEYRCFFRQDENYEEAIVHLKVAALGSEPHISIKVQESGEILLECTSGGWHPEPQVQWRTHKGEEFPSMSESRTPDEEGLFTVRASVIIRDTSMKNVSCCIRNLLLGQEKEVEISIPASFFPRLTPWLVAVAVILVVLGLLTIGSIFFTWRLYKERSRQRRNEFSSKEKLLEELKWKKATLHAVDVTLDPDTAHPHLFLYEDSKSVRLEDSRQKLPEKPERFDSWPCVMGREAFTSGRHYWEVEVGDRTDWAIGVCRENVMKKGFDPMTPENGFWAVELYGNGRAAPRRLQPGIESALIQKTPPGGPRNPALDFAFPLGVGVRGRTLDSPGLLLQVSLGAD</sequence>
<dbReference type="InterPro" id="IPR050504">
    <property type="entry name" value="IgSF_BTN/MOG"/>
</dbReference>
<feature type="domain" description="Ig-like" evidence="13">
    <location>
        <begin position="119"/>
        <end position="213"/>
    </location>
</feature>
<dbReference type="GO" id="GO:0005102">
    <property type="term" value="F:signaling receptor binding"/>
    <property type="evidence" value="ECO:0007669"/>
    <property type="project" value="TreeGrafter"/>
</dbReference>
<dbReference type="AlphaFoldDB" id="A0A835ZM12"/>
<dbReference type="SMART" id="SM00406">
    <property type="entry name" value="IGv"/>
    <property type="match status" value="2"/>
</dbReference>
<dbReference type="Gene3D" id="2.60.40.10">
    <property type="entry name" value="Immunoglobulins"/>
    <property type="match status" value="5"/>
</dbReference>
<accession>A0A835ZM12</accession>
<comment type="caution">
    <text evidence="14">The sequence shown here is derived from an EMBL/GenBank/DDBJ whole genome shotgun (WGS) entry which is preliminary data.</text>
</comment>
<dbReference type="InterPro" id="IPR003877">
    <property type="entry name" value="SPRY_dom"/>
</dbReference>
<evidence type="ECO:0000256" key="9">
    <source>
        <dbReference type="ARBA" id="ARBA00023319"/>
    </source>
</evidence>
<dbReference type="PRINTS" id="PR01407">
    <property type="entry name" value="BUTYPHLNCDUF"/>
</dbReference>
<dbReference type="Gene3D" id="2.60.120.920">
    <property type="match status" value="1"/>
</dbReference>
<dbReference type="InterPro" id="IPR036179">
    <property type="entry name" value="Ig-like_dom_sf"/>
</dbReference>
<evidence type="ECO:0000256" key="8">
    <source>
        <dbReference type="ARBA" id="ARBA00023180"/>
    </source>
</evidence>
<dbReference type="SUPFAM" id="SSF49899">
    <property type="entry name" value="Concanavalin A-like lectins/glucanases"/>
    <property type="match status" value="1"/>
</dbReference>
<comment type="similarity">
    <text evidence="2">Belongs to the immunoglobulin superfamily. BTN/MOG family.</text>
</comment>
<dbReference type="Pfam" id="PF00622">
    <property type="entry name" value="SPRY"/>
    <property type="match status" value="1"/>
</dbReference>
<evidence type="ECO:0000259" key="13">
    <source>
        <dbReference type="PROSITE" id="PS50835"/>
    </source>
</evidence>
<keyword evidence="5 11" id="KW-1133">Transmembrane helix</keyword>
<keyword evidence="4" id="KW-0732">Signal</keyword>
<dbReference type="Pfam" id="PF22705">
    <property type="entry name" value="C2-set_3"/>
    <property type="match status" value="2"/>
</dbReference>
<evidence type="ECO:0000256" key="5">
    <source>
        <dbReference type="ARBA" id="ARBA00022989"/>
    </source>
</evidence>
<dbReference type="SUPFAM" id="SSF48726">
    <property type="entry name" value="Immunoglobulin"/>
    <property type="match status" value="5"/>
</dbReference>
<dbReference type="InterPro" id="IPR001870">
    <property type="entry name" value="B30.2/SPRY"/>
</dbReference>
<evidence type="ECO:0000256" key="7">
    <source>
        <dbReference type="ARBA" id="ARBA00023157"/>
    </source>
</evidence>
<evidence type="ECO:0000256" key="4">
    <source>
        <dbReference type="ARBA" id="ARBA00022729"/>
    </source>
</evidence>
<dbReference type="PANTHER" id="PTHR24100">
    <property type="entry name" value="BUTYROPHILIN"/>
    <property type="match status" value="1"/>
</dbReference>
<keyword evidence="6 11" id="KW-0472">Membrane</keyword>
<dbReference type="InterPro" id="IPR003599">
    <property type="entry name" value="Ig_sub"/>
</dbReference>
<dbReference type="CDD" id="cd05713">
    <property type="entry name" value="IgV_MOG_like"/>
    <property type="match status" value="2"/>
</dbReference>
<feature type="transmembrane region" description="Helical" evidence="11">
    <location>
        <begin position="733"/>
        <end position="759"/>
    </location>
</feature>
<dbReference type="FunFam" id="2.60.40.10:FF:000208">
    <property type="entry name" value="Butyrophilin subfamily 1 member A1"/>
    <property type="match status" value="2"/>
</dbReference>
<evidence type="ECO:0000313" key="15">
    <source>
        <dbReference type="Proteomes" id="UP000664991"/>
    </source>
</evidence>
<dbReference type="PROSITE" id="PS50188">
    <property type="entry name" value="B302_SPRY"/>
    <property type="match status" value="1"/>
</dbReference>
<dbReference type="GO" id="GO:0009897">
    <property type="term" value="C:external side of plasma membrane"/>
    <property type="evidence" value="ECO:0007669"/>
    <property type="project" value="TreeGrafter"/>
</dbReference>
<dbReference type="InterPro" id="IPR003879">
    <property type="entry name" value="Butyrophylin_SPRY"/>
</dbReference>
<proteinExistence type="inferred from homology"/>
<dbReference type="FunFam" id="2.60.40.10:FF:000088">
    <property type="entry name" value="Butyrophilin subfamily 1 member A1"/>
    <property type="match status" value="2"/>
</dbReference>
<dbReference type="FunFam" id="2.60.120.920:FF:000004">
    <property type="entry name" value="Butyrophilin subfamily 1 member A1"/>
    <property type="match status" value="1"/>
</dbReference>
<dbReference type="PANTHER" id="PTHR24100:SF138">
    <property type="entry name" value="BUTYROPHILIN SUBFAMILY 1 MEMBER A1"/>
    <property type="match status" value="1"/>
</dbReference>
<dbReference type="GO" id="GO:0050852">
    <property type="term" value="P:T cell receptor signaling pathway"/>
    <property type="evidence" value="ECO:0007669"/>
    <property type="project" value="TreeGrafter"/>
</dbReference>
<reference evidence="14 15" key="1">
    <citation type="submission" date="2020-12" db="EMBL/GenBank/DDBJ databases">
        <title>De novo assembly of Tibetan sheep genome.</title>
        <authorList>
            <person name="Li X."/>
        </authorList>
    </citation>
    <scope>NUCLEOTIDE SEQUENCE [LARGE SCALE GENOMIC DNA]</scope>
    <source>
        <tissue evidence="14">Heart</tissue>
    </source>
</reference>
<keyword evidence="9" id="KW-0393">Immunoglobulin domain</keyword>
<dbReference type="GO" id="GO:0001817">
    <property type="term" value="P:regulation of cytokine production"/>
    <property type="evidence" value="ECO:0007669"/>
    <property type="project" value="TreeGrafter"/>
</dbReference>
<evidence type="ECO:0000256" key="3">
    <source>
        <dbReference type="ARBA" id="ARBA00022692"/>
    </source>
</evidence>
<evidence type="ECO:0008006" key="16">
    <source>
        <dbReference type="Google" id="ProtNLM"/>
    </source>
</evidence>
<dbReference type="SMART" id="SM00589">
    <property type="entry name" value="PRY"/>
    <property type="match status" value="2"/>
</dbReference>
<feature type="domain" description="Ig-like" evidence="13">
    <location>
        <begin position="515"/>
        <end position="611"/>
    </location>
</feature>
<dbReference type="InterPro" id="IPR053896">
    <property type="entry name" value="BTN3A2-like_Ig-C"/>
</dbReference>
<feature type="domain" description="Ig-like" evidence="13">
    <location>
        <begin position="635"/>
        <end position="721"/>
    </location>
</feature>
<evidence type="ECO:0000313" key="14">
    <source>
        <dbReference type="EMBL" id="KAG5197222.1"/>
    </source>
</evidence>
<keyword evidence="3 11" id="KW-0812">Transmembrane</keyword>
<feature type="domain" description="B30.2/SPRY" evidence="12">
    <location>
        <begin position="772"/>
        <end position="947"/>
    </location>
</feature>
<keyword evidence="10" id="KW-0175">Coiled coil</keyword>
<dbReference type="Pfam" id="PF07686">
    <property type="entry name" value="V-set"/>
    <property type="match status" value="2"/>
</dbReference>
<comment type="subcellular location">
    <subcellularLocation>
        <location evidence="1">Membrane</location>
        <topology evidence="1">Single-pass type I membrane protein</topology>
    </subcellularLocation>
</comment>
<name>A0A835ZM12_SHEEP</name>
<evidence type="ECO:0000256" key="6">
    <source>
        <dbReference type="ARBA" id="ARBA00023136"/>
    </source>
</evidence>
<evidence type="ECO:0000259" key="12">
    <source>
        <dbReference type="PROSITE" id="PS50188"/>
    </source>
</evidence>
<dbReference type="SMART" id="SM00409">
    <property type="entry name" value="IG"/>
    <property type="match status" value="3"/>
</dbReference>
<keyword evidence="7" id="KW-1015">Disulfide bond</keyword>
<organism evidence="14 15">
    <name type="scientific">Ovis aries</name>
    <name type="common">Sheep</name>
    <dbReference type="NCBI Taxonomy" id="9940"/>
    <lineage>
        <taxon>Eukaryota</taxon>
        <taxon>Metazoa</taxon>
        <taxon>Chordata</taxon>
        <taxon>Craniata</taxon>
        <taxon>Vertebrata</taxon>
        <taxon>Euteleostomi</taxon>
        <taxon>Mammalia</taxon>
        <taxon>Eutheria</taxon>
        <taxon>Laurasiatheria</taxon>
        <taxon>Artiodactyla</taxon>
        <taxon>Ruminantia</taxon>
        <taxon>Pecora</taxon>
        <taxon>Bovidae</taxon>
        <taxon>Caprinae</taxon>
        <taxon>Ovis</taxon>
    </lineage>
</organism>
<dbReference type="InterPro" id="IPR013320">
    <property type="entry name" value="ConA-like_dom_sf"/>
</dbReference>
<dbReference type="PROSITE" id="PS50835">
    <property type="entry name" value="IG_LIKE"/>
    <property type="match status" value="3"/>
</dbReference>
<evidence type="ECO:0000256" key="2">
    <source>
        <dbReference type="ARBA" id="ARBA00007591"/>
    </source>
</evidence>
<dbReference type="InterPro" id="IPR013783">
    <property type="entry name" value="Ig-like_fold"/>
</dbReference>
<feature type="coiled-coil region" evidence="10">
    <location>
        <begin position="346"/>
        <end position="392"/>
    </location>
</feature>
<dbReference type="InterPro" id="IPR006574">
    <property type="entry name" value="PRY"/>
</dbReference>
<evidence type="ECO:0000256" key="1">
    <source>
        <dbReference type="ARBA" id="ARBA00004479"/>
    </source>
</evidence>
<dbReference type="InterPro" id="IPR013106">
    <property type="entry name" value="Ig_V-set"/>
</dbReference>
<protein>
    <recommendedName>
        <fullName evidence="16">Butyrophilin subfamily 2 member A2</fullName>
    </recommendedName>
</protein>
<evidence type="ECO:0000256" key="10">
    <source>
        <dbReference type="SAM" id="Coils"/>
    </source>
</evidence>
<dbReference type="InterPro" id="IPR007110">
    <property type="entry name" value="Ig-like_dom"/>
</dbReference>
<dbReference type="Pfam" id="PF13765">
    <property type="entry name" value="PRY"/>
    <property type="match status" value="2"/>
</dbReference>
<dbReference type="EMBL" id="JAEMGP010000020">
    <property type="protein sequence ID" value="KAG5197222.1"/>
    <property type="molecule type" value="Genomic_DNA"/>
</dbReference>